<evidence type="ECO:0000313" key="2">
    <source>
        <dbReference type="Proteomes" id="UP001224775"/>
    </source>
</evidence>
<proteinExistence type="predicted"/>
<dbReference type="Gene3D" id="3.80.10.10">
    <property type="entry name" value="Ribonuclease Inhibitor"/>
    <property type="match status" value="2"/>
</dbReference>
<dbReference type="InterPro" id="IPR026906">
    <property type="entry name" value="LRR_5"/>
</dbReference>
<sequence length="326" mass="37486">MADHADEEDEGVNVFVYMGGRAPQHVTHVRIDESVEAIEENAFNGCEHLVQVETHDGIRSVGFRAFYNCRLLRRINLRSAVEIDVWAFNQCEHLESVEFGDKLETIGASAFYRCHSLQHLNLPSIITIGRLAFYNCKALTDIEFSERLDKIGTNAFSGCDRLERIAIPLKRDLFTLDRSADRSWQRYEQFDGCHQLKTVDLVGGAHTKTVSSLHMEKWRTEVEEEIHRINQVLPNTPADDKAEAIRQWMDAVLDKMDHYKGEHYRYVKEGITLLELALWKARLDEKEDSGRTKKAKIDVDSARKERRITCGADVVIKNVLPFLKLN</sequence>
<dbReference type="Proteomes" id="UP001224775">
    <property type="component" value="Unassembled WGS sequence"/>
</dbReference>
<name>A0AAD9DAC7_9STRA</name>
<protein>
    <submittedName>
        <fullName evidence="1">Leucine-rich repeat domain-containing protein</fullName>
    </submittedName>
</protein>
<comment type="caution">
    <text evidence="1">The sequence shown here is derived from an EMBL/GenBank/DDBJ whole genome shotgun (WGS) entry which is preliminary data.</text>
</comment>
<dbReference type="SUPFAM" id="SSF52058">
    <property type="entry name" value="L domain-like"/>
    <property type="match status" value="1"/>
</dbReference>
<dbReference type="PANTHER" id="PTHR45661">
    <property type="entry name" value="SURFACE ANTIGEN"/>
    <property type="match status" value="1"/>
</dbReference>
<accession>A0AAD9DAC7</accession>
<dbReference type="AlphaFoldDB" id="A0AAD9DAC7"/>
<dbReference type="EMBL" id="JATAAI010000020">
    <property type="protein sequence ID" value="KAK1738540.1"/>
    <property type="molecule type" value="Genomic_DNA"/>
</dbReference>
<organism evidence="1 2">
    <name type="scientific">Skeletonema marinoi</name>
    <dbReference type="NCBI Taxonomy" id="267567"/>
    <lineage>
        <taxon>Eukaryota</taxon>
        <taxon>Sar</taxon>
        <taxon>Stramenopiles</taxon>
        <taxon>Ochrophyta</taxon>
        <taxon>Bacillariophyta</taxon>
        <taxon>Coscinodiscophyceae</taxon>
        <taxon>Thalassiosirophycidae</taxon>
        <taxon>Thalassiosirales</taxon>
        <taxon>Skeletonemataceae</taxon>
        <taxon>Skeletonema</taxon>
        <taxon>Skeletonema marinoi-dohrnii complex</taxon>
    </lineage>
</organism>
<evidence type="ECO:0000313" key="1">
    <source>
        <dbReference type="EMBL" id="KAK1738540.1"/>
    </source>
</evidence>
<dbReference type="Pfam" id="PF13306">
    <property type="entry name" value="LRR_5"/>
    <property type="match status" value="1"/>
</dbReference>
<dbReference type="InterPro" id="IPR053139">
    <property type="entry name" value="Surface_bspA-like"/>
</dbReference>
<keyword evidence="2" id="KW-1185">Reference proteome</keyword>
<dbReference type="PANTHER" id="PTHR45661:SF3">
    <property type="entry name" value="IG-LIKE DOMAIN-CONTAINING PROTEIN"/>
    <property type="match status" value="1"/>
</dbReference>
<gene>
    <name evidence="1" type="ORF">QTG54_010570</name>
</gene>
<dbReference type="InterPro" id="IPR032675">
    <property type="entry name" value="LRR_dom_sf"/>
</dbReference>
<reference evidence="1" key="1">
    <citation type="submission" date="2023-06" db="EMBL/GenBank/DDBJ databases">
        <title>Survivors Of The Sea: Transcriptome response of Skeletonema marinoi to long-term dormancy.</title>
        <authorList>
            <person name="Pinder M.I.M."/>
            <person name="Kourtchenko O."/>
            <person name="Robertson E.K."/>
            <person name="Larsson T."/>
            <person name="Maumus F."/>
            <person name="Osuna-Cruz C.M."/>
            <person name="Vancaester E."/>
            <person name="Stenow R."/>
            <person name="Vandepoele K."/>
            <person name="Ploug H."/>
            <person name="Bruchert V."/>
            <person name="Godhe A."/>
            <person name="Topel M."/>
        </authorList>
    </citation>
    <scope>NUCLEOTIDE SEQUENCE</scope>
    <source>
        <strain evidence="1">R05AC</strain>
    </source>
</reference>